<gene>
    <name evidence="3" type="ORF">AJ81_09370</name>
</gene>
<protein>
    <submittedName>
        <fullName evidence="3">Uncharacterized protein</fullName>
    </submittedName>
</protein>
<dbReference type="EMBL" id="CP007141">
    <property type="protein sequence ID" value="AJC74901.1"/>
    <property type="molecule type" value="Genomic_DNA"/>
</dbReference>
<dbReference type="PaxDb" id="1123384-AJ81_09370"/>
<accession>A0A0X1KUH0</accession>
<proteinExistence type="predicted"/>
<dbReference type="PATRIC" id="fig|1123384.7.peg.1886"/>
<keyword evidence="2" id="KW-0812">Transmembrane</keyword>
<evidence type="ECO:0000256" key="1">
    <source>
        <dbReference type="SAM" id="Coils"/>
    </source>
</evidence>
<evidence type="ECO:0000313" key="3">
    <source>
        <dbReference type="EMBL" id="AJC74901.1"/>
    </source>
</evidence>
<keyword evidence="2" id="KW-0472">Membrane</keyword>
<keyword evidence="2" id="KW-1133">Transmembrane helix</keyword>
<keyword evidence="1" id="KW-0175">Coiled coil</keyword>
<sequence>MTPARSIAKRRSRAVERTLSLYLVRLVLIGAFLAIILVATLPMVRLTHTVANLSRENRVLQMRILEREQQLNQLQAELILLMSSREVISPRSDGQ</sequence>
<feature type="coiled-coil region" evidence="1">
    <location>
        <begin position="50"/>
        <end position="77"/>
    </location>
</feature>
<feature type="transmembrane region" description="Helical" evidence="2">
    <location>
        <begin position="21"/>
        <end position="44"/>
    </location>
</feature>
<dbReference type="KEGG" id="phy:AJ81_09370"/>
<name>A0A0X1KUH0_9THEM</name>
<reference evidence="3 4" key="1">
    <citation type="submission" date="2014-01" db="EMBL/GenBank/DDBJ databases">
        <title>Genome sequencing of Thermotog hypogea.</title>
        <authorList>
            <person name="Zhang X."/>
            <person name="Alvare G."/>
            <person name="Fristensky B."/>
            <person name="Chen L."/>
            <person name="Suen T."/>
            <person name="Chen Q."/>
            <person name="Ma K."/>
        </authorList>
    </citation>
    <scope>NUCLEOTIDE SEQUENCE [LARGE SCALE GENOMIC DNA]</scope>
    <source>
        <strain evidence="3 4">DSM 11164</strain>
    </source>
</reference>
<dbReference type="AlphaFoldDB" id="A0A0X1KUH0"/>
<organism evidence="3 4">
    <name type="scientific">Pseudothermotoga hypogea DSM 11164 = NBRC 106472</name>
    <dbReference type="NCBI Taxonomy" id="1123384"/>
    <lineage>
        <taxon>Bacteria</taxon>
        <taxon>Thermotogati</taxon>
        <taxon>Thermotogota</taxon>
        <taxon>Thermotogae</taxon>
        <taxon>Thermotogales</taxon>
        <taxon>Thermotogaceae</taxon>
        <taxon>Pseudothermotoga</taxon>
    </lineage>
</organism>
<dbReference type="Proteomes" id="UP000077469">
    <property type="component" value="Chromosome"/>
</dbReference>
<evidence type="ECO:0000313" key="4">
    <source>
        <dbReference type="Proteomes" id="UP000077469"/>
    </source>
</evidence>
<keyword evidence="4" id="KW-1185">Reference proteome</keyword>
<dbReference type="RefSeq" id="WP_031502337.1">
    <property type="nucleotide sequence ID" value="NC_022795.1"/>
</dbReference>
<evidence type="ECO:0000256" key="2">
    <source>
        <dbReference type="SAM" id="Phobius"/>
    </source>
</evidence>
<dbReference type="OrthoDB" id="9957656at2"/>
<dbReference type="STRING" id="1123384.AJ81_09370"/>